<comment type="caution">
    <text evidence="2">The sequence shown here is derived from an EMBL/GenBank/DDBJ whole genome shotgun (WGS) entry which is preliminary data.</text>
</comment>
<evidence type="ECO:0000259" key="1">
    <source>
        <dbReference type="Pfam" id="PF08075"/>
    </source>
</evidence>
<feature type="non-terminal residue" evidence="2">
    <location>
        <position position="1"/>
    </location>
</feature>
<sequence>MFISISSELRPVIVEPWDIKDDEDGLPEKTLARNQVYVKERDVKPRFAELNTIEHTIGLKWKELELQEKQLLEEVKRRMQFATEQVKIEIDHMYLEHQSQLLRE</sequence>
<gene>
    <name evidence="2" type="ORF">OVN521_LOCUS38568</name>
</gene>
<dbReference type="Pfam" id="PF08075">
    <property type="entry name" value="NOPS"/>
    <property type="match status" value="1"/>
</dbReference>
<reference evidence="2" key="1">
    <citation type="submission" date="2021-02" db="EMBL/GenBank/DDBJ databases">
        <authorList>
            <person name="Nowell W R."/>
        </authorList>
    </citation>
    <scope>NUCLEOTIDE SEQUENCE</scope>
</reference>
<dbReference type="AlphaFoldDB" id="A0A820T948"/>
<name>A0A820T948_9BILA</name>
<organism evidence="2 3">
    <name type="scientific">Rotaria magnacalcarata</name>
    <dbReference type="NCBI Taxonomy" id="392030"/>
    <lineage>
        <taxon>Eukaryota</taxon>
        <taxon>Metazoa</taxon>
        <taxon>Spiralia</taxon>
        <taxon>Gnathifera</taxon>
        <taxon>Rotifera</taxon>
        <taxon>Eurotatoria</taxon>
        <taxon>Bdelloidea</taxon>
        <taxon>Philodinida</taxon>
        <taxon>Philodinidae</taxon>
        <taxon>Rotaria</taxon>
    </lineage>
</organism>
<dbReference type="Gene3D" id="6.10.250.1170">
    <property type="match status" value="1"/>
</dbReference>
<dbReference type="InterPro" id="IPR012975">
    <property type="entry name" value="NOPS"/>
</dbReference>
<accession>A0A820T948</accession>
<protein>
    <recommendedName>
        <fullName evidence="1">NOPS domain-containing protein</fullName>
    </recommendedName>
</protein>
<dbReference type="EMBL" id="CAJOBG010047933">
    <property type="protein sequence ID" value="CAF4463136.1"/>
    <property type="molecule type" value="Genomic_DNA"/>
</dbReference>
<keyword evidence="3" id="KW-1185">Reference proteome</keyword>
<dbReference type="Proteomes" id="UP000663866">
    <property type="component" value="Unassembled WGS sequence"/>
</dbReference>
<evidence type="ECO:0000313" key="3">
    <source>
        <dbReference type="Proteomes" id="UP000663866"/>
    </source>
</evidence>
<proteinExistence type="predicted"/>
<feature type="domain" description="NOPS" evidence="1">
    <location>
        <begin position="11"/>
        <end position="62"/>
    </location>
</feature>
<evidence type="ECO:0000313" key="2">
    <source>
        <dbReference type="EMBL" id="CAF4463136.1"/>
    </source>
</evidence>